<name>A0A812IFZ1_9DINO</name>
<keyword evidence="3" id="KW-1185">Reference proteome</keyword>
<proteinExistence type="predicted"/>
<reference evidence="2" key="1">
    <citation type="submission" date="2021-02" db="EMBL/GenBank/DDBJ databases">
        <authorList>
            <person name="Dougan E. K."/>
            <person name="Rhodes N."/>
            <person name="Thang M."/>
            <person name="Chan C."/>
        </authorList>
    </citation>
    <scope>NUCLEOTIDE SEQUENCE</scope>
</reference>
<dbReference type="FunFam" id="3.40.50.300:FF:000587">
    <property type="entry name" value="von Willebrand factor A domain containing 8"/>
    <property type="match status" value="1"/>
</dbReference>
<dbReference type="GO" id="GO:0016887">
    <property type="term" value="F:ATP hydrolysis activity"/>
    <property type="evidence" value="ECO:0007669"/>
    <property type="project" value="InterPro"/>
</dbReference>
<dbReference type="GO" id="GO:0005737">
    <property type="term" value="C:cytoplasm"/>
    <property type="evidence" value="ECO:0007669"/>
    <property type="project" value="TreeGrafter"/>
</dbReference>
<evidence type="ECO:0000313" key="2">
    <source>
        <dbReference type="EMBL" id="CAE7033912.1"/>
    </source>
</evidence>
<evidence type="ECO:0000259" key="1">
    <source>
        <dbReference type="Pfam" id="PF07728"/>
    </source>
</evidence>
<dbReference type="InterPro" id="IPR039891">
    <property type="entry name" value="VWA8"/>
</dbReference>
<dbReference type="PANTHER" id="PTHR21610">
    <property type="entry name" value="VON WILLEBRAND FACTOR A DOMAIN-CONTAINING PROTEIN 8"/>
    <property type="match status" value="1"/>
</dbReference>
<dbReference type="InterPro" id="IPR027417">
    <property type="entry name" value="P-loop_NTPase"/>
</dbReference>
<dbReference type="PANTHER" id="PTHR21610:SF9">
    <property type="entry name" value="VON WILLEBRAND FACTOR A DOMAIN-CONTAINING PROTEIN 8"/>
    <property type="match status" value="1"/>
</dbReference>
<dbReference type="GO" id="GO:0005524">
    <property type="term" value="F:ATP binding"/>
    <property type="evidence" value="ECO:0007669"/>
    <property type="project" value="InterPro"/>
</dbReference>
<dbReference type="AlphaFoldDB" id="A0A812IFZ1"/>
<dbReference type="SUPFAM" id="SSF52540">
    <property type="entry name" value="P-loop containing nucleoside triphosphate hydrolases"/>
    <property type="match status" value="2"/>
</dbReference>
<feature type="domain" description="ATPase dynein-related AAA" evidence="1">
    <location>
        <begin position="416"/>
        <end position="515"/>
    </location>
</feature>
<protein>
    <recommendedName>
        <fullName evidence="1">ATPase dynein-related AAA domain-containing protein</fullName>
    </recommendedName>
</protein>
<dbReference type="EMBL" id="CAJNDS010000247">
    <property type="protein sequence ID" value="CAE7033912.1"/>
    <property type="molecule type" value="Genomic_DNA"/>
</dbReference>
<dbReference type="Proteomes" id="UP000604046">
    <property type="component" value="Unassembled WGS sequence"/>
</dbReference>
<accession>A0A812IFZ1</accession>
<dbReference type="InterPro" id="IPR011704">
    <property type="entry name" value="ATPase_dyneun-rel_AAA"/>
</dbReference>
<dbReference type="Pfam" id="PF07728">
    <property type="entry name" value="AAA_5"/>
    <property type="match status" value="2"/>
</dbReference>
<comment type="caution">
    <text evidence="2">The sequence shown here is derived from an EMBL/GenBank/DDBJ whole genome shotgun (WGS) entry which is preliminary data.</text>
</comment>
<sequence length="542" mass="57694">MESAKRRAAQLSSQVVAGEGGVEGPWSAAVPSNFDVLPGSNDAEISGHLRWMSQKMVLGQDMLLLGPPGSLRRQLALRFCELGGREAEVLTVTRDTTEADLKQRRELTRTGGSSETFYADSAPVRAALCGRILVLDGLEKAERNVLPTLNNLLENREMGLDDGRLLIPARRYDTLSQEALSAGIGKARLARVHEDFRVVALAVPCPPWPGNPLDPPLRSRFQARIVMPPTLASVAQVSPFVGLPSSSSDFEALLRRLSALQRALDGSTGKLPGGFRTPALTYDALVRLLRMVTVSEGSTEMRPIPSEAFRRIYPVAYLAPSAGAGGAAVRDAAEQLLRHFDLWAEEPAPLTVLPSSSSTSPSGMLQLRLQHSEGREGTLSLWSPQLPAPATQYLAAPRLAAVVAAMAQDYAAGSDCLLLGPAGCGKSAMARHLAGLLGFGAPGGRGLEFFFLHEEMSSRDLLQRRATNDDGDTVWVDSPLIRAARSGALCILDGAHRLKGDALCALAPLLQDRQACLAVAGDSQGAVLAMCCCGFLKAGPLL</sequence>
<gene>
    <name evidence="2" type="ORF">SNAT2548_LOCUS4085</name>
</gene>
<dbReference type="Gene3D" id="3.40.50.300">
    <property type="entry name" value="P-loop containing nucleotide triphosphate hydrolases"/>
    <property type="match status" value="2"/>
</dbReference>
<evidence type="ECO:0000313" key="3">
    <source>
        <dbReference type="Proteomes" id="UP000604046"/>
    </source>
</evidence>
<feature type="domain" description="ATPase dynein-related AAA" evidence="1">
    <location>
        <begin position="61"/>
        <end position="221"/>
    </location>
</feature>
<organism evidence="2 3">
    <name type="scientific">Symbiodinium natans</name>
    <dbReference type="NCBI Taxonomy" id="878477"/>
    <lineage>
        <taxon>Eukaryota</taxon>
        <taxon>Sar</taxon>
        <taxon>Alveolata</taxon>
        <taxon>Dinophyceae</taxon>
        <taxon>Suessiales</taxon>
        <taxon>Symbiodiniaceae</taxon>
        <taxon>Symbiodinium</taxon>
    </lineage>
</organism>
<dbReference type="OrthoDB" id="5186at2759"/>